<keyword evidence="2 6" id="KW-0812">Transmembrane</keyword>
<evidence type="ECO:0000313" key="9">
    <source>
        <dbReference type="Proteomes" id="UP001338125"/>
    </source>
</evidence>
<evidence type="ECO:0000256" key="2">
    <source>
        <dbReference type="ARBA" id="ARBA00022692"/>
    </source>
</evidence>
<keyword evidence="4 6" id="KW-0472">Membrane</keyword>
<organism evidence="8 9">
    <name type="scientific">Cladobotryum mycophilum</name>
    <dbReference type="NCBI Taxonomy" id="491253"/>
    <lineage>
        <taxon>Eukaryota</taxon>
        <taxon>Fungi</taxon>
        <taxon>Dikarya</taxon>
        <taxon>Ascomycota</taxon>
        <taxon>Pezizomycotina</taxon>
        <taxon>Sordariomycetes</taxon>
        <taxon>Hypocreomycetidae</taxon>
        <taxon>Hypocreales</taxon>
        <taxon>Hypocreaceae</taxon>
        <taxon>Cladobotryum</taxon>
    </lineage>
</organism>
<dbReference type="InterPro" id="IPR049326">
    <property type="entry name" value="Rhodopsin_dom_fungi"/>
</dbReference>
<feature type="transmembrane region" description="Helical" evidence="6">
    <location>
        <begin position="95"/>
        <end position="116"/>
    </location>
</feature>
<keyword evidence="3 6" id="KW-1133">Transmembrane helix</keyword>
<comment type="similarity">
    <text evidence="5">Belongs to the SAT4 family.</text>
</comment>
<evidence type="ECO:0000256" key="1">
    <source>
        <dbReference type="ARBA" id="ARBA00004141"/>
    </source>
</evidence>
<feature type="domain" description="Rhodopsin" evidence="7">
    <location>
        <begin position="29"/>
        <end position="266"/>
    </location>
</feature>
<evidence type="ECO:0000259" key="7">
    <source>
        <dbReference type="Pfam" id="PF20684"/>
    </source>
</evidence>
<evidence type="ECO:0000256" key="3">
    <source>
        <dbReference type="ARBA" id="ARBA00022989"/>
    </source>
</evidence>
<evidence type="ECO:0000256" key="4">
    <source>
        <dbReference type="ARBA" id="ARBA00023136"/>
    </source>
</evidence>
<evidence type="ECO:0000256" key="5">
    <source>
        <dbReference type="ARBA" id="ARBA00038359"/>
    </source>
</evidence>
<keyword evidence="9" id="KW-1185">Reference proteome</keyword>
<dbReference type="InterPro" id="IPR052337">
    <property type="entry name" value="SAT4-like"/>
</dbReference>
<evidence type="ECO:0000313" key="8">
    <source>
        <dbReference type="EMBL" id="KAK5991669.1"/>
    </source>
</evidence>
<feature type="transmembrane region" description="Helical" evidence="6">
    <location>
        <begin position="12"/>
        <end position="33"/>
    </location>
</feature>
<accession>A0ABR0SI27</accession>
<dbReference type="EMBL" id="JAVFKD010000013">
    <property type="protein sequence ID" value="KAK5991669.1"/>
    <property type="molecule type" value="Genomic_DNA"/>
</dbReference>
<gene>
    <name evidence="8" type="ORF">PT974_07702</name>
</gene>
<dbReference type="PANTHER" id="PTHR33048:SF57">
    <property type="entry name" value="INTEGRAL MEMBRANE PROTEIN-RELATED"/>
    <property type="match status" value="1"/>
</dbReference>
<feature type="transmembrane region" description="Helical" evidence="6">
    <location>
        <begin position="123"/>
        <end position="146"/>
    </location>
</feature>
<feature type="transmembrane region" description="Helical" evidence="6">
    <location>
        <begin position="166"/>
        <end position="190"/>
    </location>
</feature>
<proteinExistence type="inferred from homology"/>
<sequence>MAVHLPFSDIQMIVVNTIFLVLSIGTVIARFYARHLQRKTISLDDHFIVASLVFTTAVICIGYATALDGGAGLHTKDASKEQIAMIFKLYVPASLLWVLATSFLKLSILCFYLSIFTTPKFRIAVYVVMGLTAAHFAVVVLRAFLLCRPVAFNWDKSITGTCGDRVKAYLATCVLNLLIDLSVVALPMPALWSLKMPLKKKLAVSGILGLGLVICGITAARVKFVLELDPKEFAYNSATQSIVAALELELGIVNGCLPILRPLVRKFFGQGSIPTKSNKQIYQIVKQMKLFPTIK</sequence>
<feature type="transmembrane region" description="Helical" evidence="6">
    <location>
        <begin position="202"/>
        <end position="222"/>
    </location>
</feature>
<comment type="caution">
    <text evidence="8">The sequence shown here is derived from an EMBL/GenBank/DDBJ whole genome shotgun (WGS) entry which is preliminary data.</text>
</comment>
<name>A0ABR0SI27_9HYPO</name>
<comment type="subcellular location">
    <subcellularLocation>
        <location evidence="1">Membrane</location>
        <topology evidence="1">Multi-pass membrane protein</topology>
    </subcellularLocation>
</comment>
<evidence type="ECO:0000256" key="6">
    <source>
        <dbReference type="SAM" id="Phobius"/>
    </source>
</evidence>
<dbReference type="Pfam" id="PF20684">
    <property type="entry name" value="Fung_rhodopsin"/>
    <property type="match status" value="1"/>
</dbReference>
<feature type="transmembrane region" description="Helical" evidence="6">
    <location>
        <begin position="45"/>
        <end position="66"/>
    </location>
</feature>
<dbReference type="Proteomes" id="UP001338125">
    <property type="component" value="Unassembled WGS sequence"/>
</dbReference>
<protein>
    <recommendedName>
        <fullName evidence="7">Rhodopsin domain-containing protein</fullName>
    </recommendedName>
</protein>
<reference evidence="8 9" key="1">
    <citation type="submission" date="2024-01" db="EMBL/GenBank/DDBJ databases">
        <title>Complete genome of Cladobotryum mycophilum ATHUM6906.</title>
        <authorList>
            <person name="Christinaki A.C."/>
            <person name="Myridakis A.I."/>
            <person name="Kouvelis V.N."/>
        </authorList>
    </citation>
    <scope>NUCLEOTIDE SEQUENCE [LARGE SCALE GENOMIC DNA]</scope>
    <source>
        <strain evidence="8 9">ATHUM6906</strain>
    </source>
</reference>
<dbReference type="PANTHER" id="PTHR33048">
    <property type="entry name" value="PTH11-LIKE INTEGRAL MEMBRANE PROTEIN (AFU_ORTHOLOGUE AFUA_5G11245)"/>
    <property type="match status" value="1"/>
</dbReference>